<dbReference type="InterPro" id="IPR008331">
    <property type="entry name" value="Ferritin_DPS_dom"/>
</dbReference>
<dbReference type="SUPFAM" id="SSF47240">
    <property type="entry name" value="Ferritin-like"/>
    <property type="match status" value="1"/>
</dbReference>
<keyword evidence="2 6" id="KW-0409">Iron storage</keyword>
<comment type="catalytic activity">
    <reaction evidence="6">
        <text>4 Fe(2+) + O2 + 4 H(+) = 4 Fe(3+) + 2 H2O</text>
        <dbReference type="Rhea" id="RHEA:11148"/>
        <dbReference type="ChEBI" id="CHEBI:15377"/>
        <dbReference type="ChEBI" id="CHEBI:15378"/>
        <dbReference type="ChEBI" id="CHEBI:15379"/>
        <dbReference type="ChEBI" id="CHEBI:29033"/>
        <dbReference type="ChEBI" id="CHEBI:29034"/>
        <dbReference type="EC" id="1.16.3.1"/>
    </reaction>
</comment>
<accession>A0A9P6H2V6</accession>
<feature type="binding site" evidence="5">
    <location>
        <position position="108"/>
    </location>
    <ligand>
        <name>Fe cation</name>
        <dbReference type="ChEBI" id="CHEBI:24875"/>
        <label>2</label>
    </ligand>
</feature>
<dbReference type="PANTHER" id="PTHR11431">
    <property type="entry name" value="FERRITIN"/>
    <property type="match status" value="1"/>
</dbReference>
<protein>
    <recommendedName>
        <fullName evidence="6">Ferritin</fullName>
        <ecNumber evidence="6">1.16.3.1</ecNumber>
    </recommendedName>
</protein>
<feature type="binding site" evidence="5">
    <location>
        <position position="28"/>
    </location>
    <ligand>
        <name>Fe cation</name>
        <dbReference type="ChEBI" id="CHEBI:24875"/>
        <label>1</label>
    </ligand>
</feature>
<dbReference type="GO" id="GO:0006879">
    <property type="term" value="P:intracellular iron ion homeostasis"/>
    <property type="evidence" value="ECO:0007669"/>
    <property type="project" value="UniProtKB-KW"/>
</dbReference>
<dbReference type="AlphaFoldDB" id="A0A9P6H2V6"/>
<dbReference type="Proteomes" id="UP000740883">
    <property type="component" value="Unassembled WGS sequence"/>
</dbReference>
<feature type="binding site" evidence="5">
    <location>
        <position position="66"/>
    </location>
    <ligand>
        <name>Fe cation</name>
        <dbReference type="ChEBI" id="CHEBI:24875"/>
        <label>1</label>
    </ligand>
</feature>
<evidence type="ECO:0000256" key="1">
    <source>
        <dbReference type="ARBA" id="ARBA00007513"/>
    </source>
</evidence>
<dbReference type="PANTHER" id="PTHR11431:SF127">
    <property type="entry name" value="BACTERIAL NON-HEME FERRITIN"/>
    <property type="match status" value="1"/>
</dbReference>
<evidence type="ECO:0000256" key="2">
    <source>
        <dbReference type="ARBA" id="ARBA00022434"/>
    </source>
</evidence>
<feature type="domain" description="Ferritin-like diiron" evidence="7">
    <location>
        <begin position="11"/>
        <end position="159"/>
    </location>
</feature>
<evidence type="ECO:0000313" key="8">
    <source>
        <dbReference type="EMBL" id="KAF9764120.1"/>
    </source>
</evidence>
<evidence type="ECO:0000256" key="3">
    <source>
        <dbReference type="ARBA" id="ARBA00022723"/>
    </source>
</evidence>
<dbReference type="InterPro" id="IPR009040">
    <property type="entry name" value="Ferritin-like_diiron"/>
</dbReference>
<dbReference type="GO" id="GO:0008198">
    <property type="term" value="F:ferrous iron binding"/>
    <property type="evidence" value="ECO:0007669"/>
    <property type="project" value="TreeGrafter"/>
</dbReference>
<comment type="caution">
    <text evidence="8">The sequence shown here is derived from an EMBL/GenBank/DDBJ whole genome shotgun (WGS) entry which is preliminary data.</text>
</comment>
<dbReference type="EC" id="1.16.3.1" evidence="6"/>
<evidence type="ECO:0000256" key="4">
    <source>
        <dbReference type="ARBA" id="ARBA00023004"/>
    </source>
</evidence>
<keyword evidence="3 5" id="KW-0479">Metal-binding</keyword>
<comment type="similarity">
    <text evidence="1 6">Belongs to the ferritin family.</text>
</comment>
<keyword evidence="6" id="KW-0560">Oxidoreductase</keyword>
<dbReference type="GO" id="GO:0008199">
    <property type="term" value="F:ferric iron binding"/>
    <property type="evidence" value="ECO:0007669"/>
    <property type="project" value="InterPro"/>
</dbReference>
<organism evidence="8 9">
    <name type="scientific">Nosema granulosis</name>
    <dbReference type="NCBI Taxonomy" id="83296"/>
    <lineage>
        <taxon>Eukaryota</taxon>
        <taxon>Fungi</taxon>
        <taxon>Fungi incertae sedis</taxon>
        <taxon>Microsporidia</taxon>
        <taxon>Nosematidae</taxon>
        <taxon>Nosema</taxon>
    </lineage>
</organism>
<evidence type="ECO:0000313" key="9">
    <source>
        <dbReference type="Proteomes" id="UP000740883"/>
    </source>
</evidence>
<keyword evidence="4 5" id="KW-0408">Iron</keyword>
<comment type="function">
    <text evidence="6">Stores iron in a soluble, non-toxic, readily available form. Important for iron homeostasis. Iron is taken up in the ferrous form and deposited as ferric hydroxides after oxidation.</text>
</comment>
<dbReference type="EMBL" id="SBJO01000037">
    <property type="protein sequence ID" value="KAF9764120.1"/>
    <property type="molecule type" value="Genomic_DNA"/>
</dbReference>
<dbReference type="InterPro" id="IPR009078">
    <property type="entry name" value="Ferritin-like_SF"/>
</dbReference>
<dbReference type="PROSITE" id="PS50905">
    <property type="entry name" value="FERRITIN_LIKE"/>
    <property type="match status" value="1"/>
</dbReference>
<evidence type="ECO:0000256" key="6">
    <source>
        <dbReference type="RuleBase" id="RU361145"/>
    </source>
</evidence>
<dbReference type="OrthoDB" id="186462at2759"/>
<dbReference type="GO" id="GO:0006826">
    <property type="term" value="P:iron ion transport"/>
    <property type="evidence" value="ECO:0007669"/>
    <property type="project" value="InterPro"/>
</dbReference>
<dbReference type="GO" id="GO:0005737">
    <property type="term" value="C:cytoplasm"/>
    <property type="evidence" value="ECO:0007669"/>
    <property type="project" value="TreeGrafter"/>
</dbReference>
<dbReference type="InterPro" id="IPR012347">
    <property type="entry name" value="Ferritin-like"/>
</dbReference>
<dbReference type="InterPro" id="IPR001519">
    <property type="entry name" value="Ferritin"/>
</dbReference>
<sequence>MNENKNKIYDEAWCKKAGDLLSQQLSLEFQAFYFYTECYAYFASRKVALKGLASFYKHQFEDELKHAKMIMDFMIKRGFSINLVPIKTQIFDAFKTPMDILKFSKEYEEKVMANLNYISYYADKEGDLTICQFLEDFLKTQVEEIYEFNELYVNAKRCAEEQTMFLFDDALYNKLHKK</sequence>
<dbReference type="GO" id="GO:0004322">
    <property type="term" value="F:ferroxidase activity"/>
    <property type="evidence" value="ECO:0007669"/>
    <property type="project" value="UniProtKB-EC"/>
</dbReference>
<dbReference type="Gene3D" id="1.20.1260.10">
    <property type="match status" value="1"/>
</dbReference>
<dbReference type="Pfam" id="PF00210">
    <property type="entry name" value="Ferritin"/>
    <property type="match status" value="1"/>
</dbReference>
<keyword evidence="9" id="KW-1185">Reference proteome</keyword>
<evidence type="ECO:0000259" key="7">
    <source>
        <dbReference type="PROSITE" id="PS50905"/>
    </source>
</evidence>
<gene>
    <name evidence="8" type="primary">FRIS</name>
    <name evidence="8" type="ORF">NGRA_0808</name>
</gene>
<name>A0A9P6H2V6_9MICR</name>
<feature type="binding site" evidence="5">
    <location>
        <position position="141"/>
    </location>
    <ligand>
        <name>Fe cation</name>
        <dbReference type="ChEBI" id="CHEBI:24875"/>
        <label>1</label>
    </ligand>
</feature>
<feature type="binding site" evidence="5">
    <location>
        <position position="63"/>
    </location>
    <ligand>
        <name>Fe cation</name>
        <dbReference type="ChEBI" id="CHEBI:24875"/>
        <label>1</label>
    </ligand>
</feature>
<reference evidence="8 9" key="1">
    <citation type="journal article" date="2020" name="Genome Biol. Evol.">
        <title>Comparative genomics of strictly vertically transmitted, feminizing microsporidia endosymbionts of amphipod crustaceans.</title>
        <authorList>
            <person name="Cormier A."/>
            <person name="Chebbi M.A."/>
            <person name="Giraud I."/>
            <person name="Wattier R."/>
            <person name="Teixeira M."/>
            <person name="Gilbert C."/>
            <person name="Rigaud T."/>
            <person name="Cordaux R."/>
        </authorList>
    </citation>
    <scope>NUCLEOTIDE SEQUENCE [LARGE SCALE GENOMIC DNA]</scope>
    <source>
        <strain evidence="8 9">Ou3-Ou53</strain>
    </source>
</reference>
<proteinExistence type="inferred from homology"/>
<evidence type="ECO:0000256" key="5">
    <source>
        <dbReference type="PIRSR" id="PIRSR601519-1"/>
    </source>
</evidence>